<dbReference type="GO" id="GO:0030131">
    <property type="term" value="C:clathrin adaptor complex"/>
    <property type="evidence" value="ECO:0007669"/>
    <property type="project" value="InterPro"/>
</dbReference>
<sequence length="462" mass="54006">EWLHMLSPLHVALSRLHPTENECPYGKKSYIEFKKFKPWQGDTYNYKQLRQENADNMYDQGQERAGQWKNPINSPNLYAFEYLIWRRVIIDSTAFRPSIEQAQYEIDTYGTDESGNLKLSLLRNMKEKDIQEFERNIPLSTLRNKWSYLKKVYKNWVILKQLAGECYNEVTGTFDLTEPEWIEILEVLPEARRLCCNIVDMISRLWLYVFMAEAGGGYGGGRWRLWWRECEWGSVMVVGGGVNGGWNGNEVFKHYFDEFEEESLRDNFVVVYQLLDEMVDFGYPPQYTEAKILSKFIKTDAYRMEVNQRPPMAVTNIVSWHSEWIIYIKNEVSVSGWHHSRSCHKESSDSEEDSEELESLPKSFAIEGSGEGELSNNSSKDSTPIKPEIKFEKWQIIIRLNAIRANAEWVRYSLTQAGVSEEIAQHLAESVGLKDYDNLEPCVQISPWIKEVSKENVRVNRF</sequence>
<protein>
    <submittedName>
        <fullName evidence="5">Uncharacterized protein</fullName>
    </submittedName>
</protein>
<dbReference type="GO" id="GO:0012505">
    <property type="term" value="C:endomembrane system"/>
    <property type="evidence" value="ECO:0007669"/>
    <property type="project" value="UniProtKB-SubCell"/>
</dbReference>
<evidence type="ECO:0000256" key="1">
    <source>
        <dbReference type="ARBA" id="ARBA00004308"/>
    </source>
</evidence>
<feature type="compositionally biased region" description="Acidic residues" evidence="4">
    <location>
        <begin position="349"/>
        <end position="358"/>
    </location>
</feature>
<organism evidence="5 6">
    <name type="scientific">Kingdonia uniflora</name>
    <dbReference type="NCBI Taxonomy" id="39325"/>
    <lineage>
        <taxon>Eukaryota</taxon>
        <taxon>Viridiplantae</taxon>
        <taxon>Streptophyta</taxon>
        <taxon>Embryophyta</taxon>
        <taxon>Tracheophyta</taxon>
        <taxon>Spermatophyta</taxon>
        <taxon>Magnoliopsida</taxon>
        <taxon>Ranunculales</taxon>
        <taxon>Circaeasteraceae</taxon>
        <taxon>Kingdonia</taxon>
    </lineage>
</organism>
<keyword evidence="3" id="KW-0472">Membrane</keyword>
<evidence type="ECO:0000256" key="3">
    <source>
        <dbReference type="ARBA" id="ARBA00023136"/>
    </source>
</evidence>
<reference evidence="5 6" key="1">
    <citation type="journal article" date="2020" name="IScience">
        <title>Genome Sequencing of the Endangered Kingdonia uniflora (Circaeasteraceae, Ranunculales) Reveals Potential Mechanisms of Evolutionary Specialization.</title>
        <authorList>
            <person name="Sun Y."/>
            <person name="Deng T."/>
            <person name="Zhang A."/>
            <person name="Moore M.J."/>
            <person name="Landis J.B."/>
            <person name="Lin N."/>
            <person name="Zhang H."/>
            <person name="Zhang X."/>
            <person name="Huang J."/>
            <person name="Zhang X."/>
            <person name="Sun H."/>
            <person name="Wang H."/>
        </authorList>
    </citation>
    <scope>NUCLEOTIDE SEQUENCE [LARGE SCALE GENOMIC DNA]</scope>
    <source>
        <strain evidence="5">TB1705</strain>
        <tissue evidence="5">Leaf</tissue>
    </source>
</reference>
<dbReference type="InterPro" id="IPR050431">
    <property type="entry name" value="Adaptor_comp_med_subunit"/>
</dbReference>
<feature type="region of interest" description="Disordered" evidence="4">
    <location>
        <begin position="340"/>
        <end position="359"/>
    </location>
</feature>
<keyword evidence="6" id="KW-1185">Reference proteome</keyword>
<dbReference type="InterPro" id="IPR011012">
    <property type="entry name" value="Longin-like_dom_sf"/>
</dbReference>
<evidence type="ECO:0000256" key="2">
    <source>
        <dbReference type="ARBA" id="ARBA00022448"/>
    </source>
</evidence>
<dbReference type="InterPro" id="IPR001392">
    <property type="entry name" value="Clathrin_mu"/>
</dbReference>
<comment type="subcellular location">
    <subcellularLocation>
        <location evidence="1">Endomembrane system</location>
    </subcellularLocation>
</comment>
<dbReference type="EMBL" id="JACGCM010001863">
    <property type="protein sequence ID" value="KAF6147941.1"/>
    <property type="molecule type" value="Genomic_DNA"/>
</dbReference>
<dbReference type="Proteomes" id="UP000541444">
    <property type="component" value="Unassembled WGS sequence"/>
</dbReference>
<keyword evidence="2" id="KW-0813">Transport</keyword>
<name>A0A7J7LZ72_9MAGN</name>
<comment type="caution">
    <text evidence="5">The sequence shown here is derived from an EMBL/GenBank/DDBJ whole genome shotgun (WGS) entry which is preliminary data.</text>
</comment>
<dbReference type="AlphaFoldDB" id="A0A7J7LZ72"/>
<dbReference type="PRINTS" id="PR00314">
    <property type="entry name" value="CLATHRINADPT"/>
</dbReference>
<evidence type="ECO:0000313" key="6">
    <source>
        <dbReference type="Proteomes" id="UP000541444"/>
    </source>
</evidence>
<gene>
    <name evidence="5" type="ORF">GIB67_001516</name>
</gene>
<proteinExistence type="predicted"/>
<feature type="non-terminal residue" evidence="5">
    <location>
        <position position="1"/>
    </location>
</feature>
<dbReference type="Gene3D" id="3.30.450.60">
    <property type="match status" value="1"/>
</dbReference>
<accession>A0A7J7LZ72</accession>
<dbReference type="PANTHER" id="PTHR10529">
    <property type="entry name" value="AP COMPLEX SUBUNIT MU"/>
    <property type="match status" value="1"/>
</dbReference>
<evidence type="ECO:0000256" key="4">
    <source>
        <dbReference type="SAM" id="MobiDB-lite"/>
    </source>
</evidence>
<dbReference type="GO" id="GO:0006886">
    <property type="term" value="P:intracellular protein transport"/>
    <property type="evidence" value="ECO:0007669"/>
    <property type="project" value="InterPro"/>
</dbReference>
<dbReference type="GO" id="GO:0016192">
    <property type="term" value="P:vesicle-mediated transport"/>
    <property type="evidence" value="ECO:0007669"/>
    <property type="project" value="InterPro"/>
</dbReference>
<evidence type="ECO:0000313" key="5">
    <source>
        <dbReference type="EMBL" id="KAF6147941.1"/>
    </source>
</evidence>
<dbReference type="SUPFAM" id="SSF64356">
    <property type="entry name" value="SNARE-like"/>
    <property type="match status" value="1"/>
</dbReference>